<dbReference type="EMBL" id="UZAL01034014">
    <property type="protein sequence ID" value="VDP64537.1"/>
    <property type="molecule type" value="Genomic_DNA"/>
</dbReference>
<keyword evidence="2" id="KW-1185">Reference proteome</keyword>
<reference evidence="1 2" key="1">
    <citation type="submission" date="2018-11" db="EMBL/GenBank/DDBJ databases">
        <authorList>
            <consortium name="Pathogen Informatics"/>
        </authorList>
    </citation>
    <scope>NUCLEOTIDE SEQUENCE [LARGE SCALE GENOMIC DNA]</scope>
    <source>
        <strain>Denwood</strain>
        <strain evidence="2">Zambia</strain>
    </source>
</reference>
<dbReference type="AlphaFoldDB" id="A0A183PHP8"/>
<protein>
    <submittedName>
        <fullName evidence="1">Uncharacterized protein</fullName>
    </submittedName>
</protein>
<proteinExistence type="predicted"/>
<organism evidence="1 2">
    <name type="scientific">Schistosoma mattheei</name>
    <dbReference type="NCBI Taxonomy" id="31246"/>
    <lineage>
        <taxon>Eukaryota</taxon>
        <taxon>Metazoa</taxon>
        <taxon>Spiralia</taxon>
        <taxon>Lophotrochozoa</taxon>
        <taxon>Platyhelminthes</taxon>
        <taxon>Trematoda</taxon>
        <taxon>Digenea</taxon>
        <taxon>Strigeidida</taxon>
        <taxon>Schistosomatoidea</taxon>
        <taxon>Schistosomatidae</taxon>
        <taxon>Schistosoma</taxon>
    </lineage>
</organism>
<accession>A0A183PHP8</accession>
<name>A0A183PHP8_9TREM</name>
<evidence type="ECO:0000313" key="2">
    <source>
        <dbReference type="Proteomes" id="UP000269396"/>
    </source>
</evidence>
<dbReference type="Proteomes" id="UP000269396">
    <property type="component" value="Unassembled WGS sequence"/>
</dbReference>
<evidence type="ECO:0000313" key="1">
    <source>
        <dbReference type="EMBL" id="VDP64537.1"/>
    </source>
</evidence>
<sequence>METSSTQWSSSEDCQHYLEPVRRATVQSRSWRTAVRCSPNDPALLSHTNEQMQMKTASVAAVSASLGLNIHKGKTKVLKYNTENTKPITLDERTLENGDSFTNLGSIIDEQGGSNADVKTRIEKARTASLQLKNIWNSKQLSTNIKPHILMSTMDNWPKLSTTDFTSNIIISTDCDSGNGDSVEIQPNLSTKVYFVGRT</sequence>
<gene>
    <name evidence="1" type="ORF">SMTD_LOCUS13884</name>
</gene>
<dbReference type="PANTHER" id="PTHR47027:SF25">
    <property type="entry name" value="REVERSE TRANSCRIPTASE DOMAIN-CONTAINING PROTEIN"/>
    <property type="match status" value="1"/>
</dbReference>
<dbReference type="PANTHER" id="PTHR47027">
    <property type="entry name" value="REVERSE TRANSCRIPTASE DOMAIN-CONTAINING PROTEIN"/>
    <property type="match status" value="1"/>
</dbReference>